<dbReference type="EMBL" id="JAJVCN010000001">
    <property type="protein sequence ID" value="MCE7002332.1"/>
    <property type="molecule type" value="Genomic_DNA"/>
</dbReference>
<dbReference type="SUPFAM" id="SSF53756">
    <property type="entry name" value="UDP-Glycosyltransferase/glycogen phosphorylase"/>
    <property type="match status" value="1"/>
</dbReference>
<evidence type="ECO:0000313" key="1">
    <source>
        <dbReference type="EMBL" id="MCE7002332.1"/>
    </source>
</evidence>
<sequence>MSDERRHWFPTGADEDRLGTIHPERTVLAIARTQTSTTRLLEAAQHFRADFRVNVLFTVDATSPFSAGANEILRRAGVRRIVPWAAVPDLHHHLAISASENIDFTASKATTVVLPHGIGFNKYIPVPDTDSVRLAGLPPAEALSSGRVRLVLAHPDQEHQLRAVAPEVAGHTVITGDPTFDHLTAGQPWADSYRHTLGTQGRRLILLSSTWRSEAQLGRRPQLPEQLLRTLPADDYQVAMALHPNIWDWYGEQQIHMWLANALDAGLVLINPSQGWQAALLAADQVIGDHGSLTLYAAALGKPVLLGAFGDEVVAGTPVDQLGRLANHLDDSDDLRKQVDGCFEQHKPHRFEELRSGTFAYVGNATRRLRDALYHQLDLAPPDDDPVITRPSPPLTEQRIVTSFDTYTEVHGPTVTVRRHPRAARGQLPTSDSHRHLAVEETEPNLRLPQNASVIVRRATTANPIEWVRETLIHYPGSRLVAAAVPSGCVVGIRDGRWVTATTSTEDVDPMLLASAVYACLLNGELSRRTILLHAGKRELAVNLQSHP</sequence>
<reference evidence="1 2" key="1">
    <citation type="submission" date="2021-12" db="EMBL/GenBank/DDBJ databases">
        <title>Genome sequence of Kibdelosporangium philippinense ATCC 49844.</title>
        <authorList>
            <person name="Fedorov E.A."/>
            <person name="Omeragic M."/>
            <person name="Shalygina K.F."/>
            <person name="Maclea K.S."/>
        </authorList>
    </citation>
    <scope>NUCLEOTIDE SEQUENCE [LARGE SCALE GENOMIC DNA]</scope>
    <source>
        <strain evidence="1 2">ATCC 49844</strain>
    </source>
</reference>
<dbReference type="Gene3D" id="3.40.50.12580">
    <property type="match status" value="1"/>
</dbReference>
<evidence type="ECO:0000313" key="2">
    <source>
        <dbReference type="Proteomes" id="UP001521150"/>
    </source>
</evidence>
<evidence type="ECO:0008006" key="3">
    <source>
        <dbReference type="Google" id="ProtNLM"/>
    </source>
</evidence>
<dbReference type="Proteomes" id="UP001521150">
    <property type="component" value="Unassembled WGS sequence"/>
</dbReference>
<comment type="caution">
    <text evidence="1">The sequence shown here is derived from an EMBL/GenBank/DDBJ whole genome shotgun (WGS) entry which is preliminary data.</text>
</comment>
<proteinExistence type="predicted"/>
<dbReference type="RefSeq" id="WP_233723363.1">
    <property type="nucleotide sequence ID" value="NZ_JAJVCN010000001.1"/>
</dbReference>
<name>A0ABS8Z4K3_9PSEU</name>
<organism evidence="1 2">
    <name type="scientific">Kibdelosporangium philippinense</name>
    <dbReference type="NCBI Taxonomy" id="211113"/>
    <lineage>
        <taxon>Bacteria</taxon>
        <taxon>Bacillati</taxon>
        <taxon>Actinomycetota</taxon>
        <taxon>Actinomycetes</taxon>
        <taxon>Pseudonocardiales</taxon>
        <taxon>Pseudonocardiaceae</taxon>
        <taxon>Kibdelosporangium</taxon>
    </lineage>
</organism>
<gene>
    <name evidence="1" type="ORF">LWC34_05730</name>
</gene>
<protein>
    <recommendedName>
        <fullName evidence="3">CDP-Glycerol:Poly(Glycerophosphate) glycerophosphotransferase</fullName>
    </recommendedName>
</protein>
<dbReference type="InterPro" id="IPR043148">
    <property type="entry name" value="TagF_C"/>
</dbReference>
<keyword evidence="2" id="KW-1185">Reference proteome</keyword>
<accession>A0ABS8Z4K3</accession>